<name>A0A7W9UMU6_9NOCA</name>
<protein>
    <submittedName>
        <fullName evidence="1">Uncharacterized protein</fullName>
    </submittedName>
</protein>
<dbReference type="RefSeq" id="WP_157185675.1">
    <property type="nucleotide sequence ID" value="NZ_JACHIT010000003.1"/>
</dbReference>
<sequence length="68" mass="7186">MTIPESTPPAELAAMRTAYAALAELDAGARGRALRWLFGALDCGVHIRVPVDRDTGIPQLPPYPGVTA</sequence>
<reference evidence="1 2" key="1">
    <citation type="submission" date="2020-08" db="EMBL/GenBank/DDBJ databases">
        <title>Sequencing the genomes of 1000 actinobacteria strains.</title>
        <authorList>
            <person name="Klenk H.-P."/>
        </authorList>
    </citation>
    <scope>NUCLEOTIDE SEQUENCE [LARGE SCALE GENOMIC DNA]</scope>
    <source>
        <strain evidence="1 2">DSM 43582</strain>
    </source>
</reference>
<accession>A0A7W9UMU6</accession>
<proteinExistence type="predicted"/>
<keyword evidence="2" id="KW-1185">Reference proteome</keyword>
<gene>
    <name evidence="1" type="ORF">BJY24_007897</name>
</gene>
<dbReference type="AlphaFoldDB" id="A0A7W9UMU6"/>
<dbReference type="Proteomes" id="UP000540412">
    <property type="component" value="Unassembled WGS sequence"/>
</dbReference>
<evidence type="ECO:0000313" key="2">
    <source>
        <dbReference type="Proteomes" id="UP000540412"/>
    </source>
</evidence>
<organism evidence="1 2">
    <name type="scientific">Nocardia transvalensis</name>
    <dbReference type="NCBI Taxonomy" id="37333"/>
    <lineage>
        <taxon>Bacteria</taxon>
        <taxon>Bacillati</taxon>
        <taxon>Actinomycetota</taxon>
        <taxon>Actinomycetes</taxon>
        <taxon>Mycobacteriales</taxon>
        <taxon>Nocardiaceae</taxon>
        <taxon>Nocardia</taxon>
    </lineage>
</organism>
<evidence type="ECO:0000313" key="1">
    <source>
        <dbReference type="EMBL" id="MBB5918964.1"/>
    </source>
</evidence>
<comment type="caution">
    <text evidence="1">The sequence shown here is derived from an EMBL/GenBank/DDBJ whole genome shotgun (WGS) entry which is preliminary data.</text>
</comment>
<dbReference type="EMBL" id="JACHIT010000003">
    <property type="protein sequence ID" value="MBB5918964.1"/>
    <property type="molecule type" value="Genomic_DNA"/>
</dbReference>